<organism evidence="2 3">
    <name type="scientific">Protofrankia coriariae</name>
    <dbReference type="NCBI Taxonomy" id="1562887"/>
    <lineage>
        <taxon>Bacteria</taxon>
        <taxon>Bacillati</taxon>
        <taxon>Actinomycetota</taxon>
        <taxon>Actinomycetes</taxon>
        <taxon>Frankiales</taxon>
        <taxon>Frankiaceae</taxon>
        <taxon>Protofrankia</taxon>
    </lineage>
</organism>
<comment type="caution">
    <text evidence="2">The sequence shown here is derived from an EMBL/GenBank/DDBJ whole genome shotgun (WGS) entry which is preliminary data.</text>
</comment>
<proteinExistence type="predicted"/>
<feature type="region of interest" description="Disordered" evidence="1">
    <location>
        <begin position="14"/>
        <end position="35"/>
    </location>
</feature>
<evidence type="ECO:0000256" key="1">
    <source>
        <dbReference type="SAM" id="MobiDB-lite"/>
    </source>
</evidence>
<dbReference type="Proteomes" id="UP000035425">
    <property type="component" value="Unassembled WGS sequence"/>
</dbReference>
<sequence length="62" mass="6781">MDTKFMITMGARTMGAHGGHEHGGRDHEAGDHSGYRTGAERVDVLERIFDENDRAVAANRGL</sequence>
<keyword evidence="3" id="KW-1185">Reference proteome</keyword>
<dbReference type="EMBL" id="JWIO01000014">
    <property type="protein sequence ID" value="KLL11501.1"/>
    <property type="molecule type" value="Genomic_DNA"/>
</dbReference>
<reference evidence="2 3" key="1">
    <citation type="submission" date="2014-12" db="EMBL/GenBank/DDBJ databases">
        <title>Frankia sp. BMG5.1 draft genome.</title>
        <authorList>
            <person name="Gtari M."/>
            <person name="Ghodhbane-Gtari F."/>
            <person name="Nouioui I."/>
            <person name="Ktari A."/>
            <person name="Hezbri K."/>
            <person name="Mimouni W."/>
            <person name="Sbissi I."/>
            <person name="Ayari A."/>
            <person name="Yamanaka T."/>
            <person name="Normand P."/>
            <person name="Tisa L.S."/>
            <person name="Boudabous A."/>
        </authorList>
    </citation>
    <scope>NUCLEOTIDE SEQUENCE [LARGE SCALE GENOMIC DNA]</scope>
    <source>
        <strain evidence="2 3">BMG5.1</strain>
    </source>
</reference>
<accession>A0ABR5F449</accession>
<feature type="compositionally biased region" description="Basic and acidic residues" evidence="1">
    <location>
        <begin position="18"/>
        <end position="35"/>
    </location>
</feature>
<evidence type="ECO:0000313" key="2">
    <source>
        <dbReference type="EMBL" id="KLL11501.1"/>
    </source>
</evidence>
<gene>
    <name evidence="2" type="ORF">FrCorBMG51_10535</name>
</gene>
<name>A0ABR5F449_9ACTN</name>
<protein>
    <submittedName>
        <fullName evidence="2">Uncharacterized protein</fullName>
    </submittedName>
</protein>
<evidence type="ECO:0000313" key="3">
    <source>
        <dbReference type="Proteomes" id="UP000035425"/>
    </source>
</evidence>